<evidence type="ECO:0000313" key="2">
    <source>
        <dbReference type="Proteomes" id="UP000638849"/>
    </source>
</evidence>
<name>A0ABS0R3P9_9ACTN</name>
<dbReference type="Proteomes" id="UP000638849">
    <property type="component" value="Unassembled WGS sequence"/>
</dbReference>
<sequence>MLPNATKALDARRCSTVSTEYTGTAQAADGAAVCLLTAGGTRVMLMRMGKPPDGIGRLFIASVDPS</sequence>
<dbReference type="EMBL" id="JAEEAQ010000014">
    <property type="protein sequence ID" value="MBI0312021.1"/>
    <property type="molecule type" value="Genomic_DNA"/>
</dbReference>
<proteinExistence type="predicted"/>
<gene>
    <name evidence="1" type="ORF">JBF12_03025</name>
</gene>
<comment type="caution">
    <text evidence="1">The sequence shown here is derived from an EMBL/GenBank/DDBJ whole genome shotgun (WGS) entry which is preliminary data.</text>
</comment>
<organism evidence="1 2">
    <name type="scientific">Streptomyces javensis</name>
    <dbReference type="NCBI Taxonomy" id="114698"/>
    <lineage>
        <taxon>Bacteria</taxon>
        <taxon>Bacillati</taxon>
        <taxon>Actinomycetota</taxon>
        <taxon>Actinomycetes</taxon>
        <taxon>Kitasatosporales</taxon>
        <taxon>Streptomycetaceae</taxon>
        <taxon>Streptomyces</taxon>
        <taxon>Streptomyces violaceusniger group</taxon>
    </lineage>
</organism>
<evidence type="ECO:0000313" key="1">
    <source>
        <dbReference type="EMBL" id="MBI0312021.1"/>
    </source>
</evidence>
<protein>
    <submittedName>
        <fullName evidence="1">Uncharacterized protein</fullName>
    </submittedName>
</protein>
<keyword evidence="2" id="KW-1185">Reference proteome</keyword>
<dbReference type="RefSeq" id="WP_198275297.1">
    <property type="nucleotide sequence ID" value="NZ_BAAAIF010000069.1"/>
</dbReference>
<accession>A0ABS0R3P9</accession>
<reference evidence="1 2" key="1">
    <citation type="submission" date="2020-12" db="EMBL/GenBank/DDBJ databases">
        <authorList>
            <person name="Kusuma A.B."/>
            <person name="Nouioui I."/>
            <person name="Goodfellow M."/>
        </authorList>
    </citation>
    <scope>NUCLEOTIDE SEQUENCE [LARGE SCALE GENOMIC DNA]</scope>
    <source>
        <strain evidence="1 2">DSM 41764</strain>
    </source>
</reference>